<evidence type="ECO:0000256" key="7">
    <source>
        <dbReference type="ARBA" id="ARBA00022968"/>
    </source>
</evidence>
<protein>
    <recommendedName>
        <fullName evidence="17">Nucleotide-diphospho-sugar transferase</fullName>
    </recommendedName>
</protein>
<evidence type="ECO:0000256" key="5">
    <source>
        <dbReference type="ARBA" id="ARBA00022679"/>
    </source>
</evidence>
<evidence type="ECO:0000256" key="12">
    <source>
        <dbReference type="ARBA" id="ARBA00050768"/>
    </source>
</evidence>
<dbReference type="Proteomes" id="UP000242381">
    <property type="component" value="Unassembled WGS sequence"/>
</dbReference>
<dbReference type="SMART" id="SM00679">
    <property type="entry name" value="CTNS"/>
    <property type="match status" value="2"/>
</dbReference>
<sequence>MDCIPKDQAIQWIHSLFGSCVYGYAELSSQLFGYTSLFCWLCAQLPQMVENYQLQSADGLSLYLLYFWLAGDVANTVSCILNRQLPFQIYLAFYFCMTDLVLLFQYFYYRKSSFIESKAQELFATESREIVETAPILSTSPTYGSVKNSKRQLLALFLVFGFKSQSNLVVDSVVLGRLLAWACTIFYLSSRIPQIIKNHKRHSVEGLSLALFSFAPQLNSRLARLISLVFLIACLLFLFKYIIHLEERNSLLKEQEEEQNRLLLKQEKEREQERRKQLEIEREKKRMQKILENRAVVEPEITIENTIDLIDKYYVAVPTPIESWKDDDLQLLKSPIGQRFAADLFTTTDLQDKPDFKLLTSKQRIFKSLFQYFDPIIAEGLVDVTKEPAYKETWAIYSKLENSLYPWIKPFWKNAFEINMTIKQDKGIVMCVGEDQFKHAASAVRALREVLKSDLPIEIFYINQYDLSKGKRDYFENFENVKTVDISTIINDEYTQFGGWAIKPYAMLASSFRHVILMDADVFMFQKPDTLFEDEGYKRTGALFFLDRTLFNDYEDGRRWLKSFLPTYSTYVEQSRWWKKTSAHEQESGIVVMDKKKVLFGLLSTCKMNDKQERDKVSYKHSHGDKETFWTGFEMVQTPYLFPRSYGAVLGGLGDAGAEGTVCGNQLHLDTNKRPWWWNGGLLRDKNRWENRYLIFTHYAEGEDWQFETSCIKEKDRIYELNEREKEIGAKLIELDKERKKADDI</sequence>
<evidence type="ECO:0008006" key="17">
    <source>
        <dbReference type="Google" id="ProtNLM"/>
    </source>
</evidence>
<keyword evidence="5" id="KW-0808">Transferase</keyword>
<keyword evidence="13" id="KW-0175">Coiled coil</keyword>
<evidence type="ECO:0000256" key="4">
    <source>
        <dbReference type="ARBA" id="ARBA00022676"/>
    </source>
</evidence>
<dbReference type="GO" id="GO:0034486">
    <property type="term" value="P:vacuolar transmembrane transport"/>
    <property type="evidence" value="ECO:0007669"/>
    <property type="project" value="UniProtKB-ARBA"/>
</dbReference>
<comment type="similarity">
    <text evidence="11">Belongs to the laat-1 family.</text>
</comment>
<evidence type="ECO:0000256" key="8">
    <source>
        <dbReference type="ARBA" id="ARBA00022989"/>
    </source>
</evidence>
<dbReference type="Gene3D" id="1.20.1280.290">
    <property type="match status" value="2"/>
</dbReference>
<proteinExistence type="inferred from homology"/>
<dbReference type="InterPro" id="IPR029044">
    <property type="entry name" value="Nucleotide-diphossugar_trans"/>
</dbReference>
<dbReference type="FunFam" id="1.20.1280.290:FF:000009">
    <property type="entry name" value="PQ loop repeat family protein"/>
    <property type="match status" value="1"/>
</dbReference>
<feature type="transmembrane region" description="Helical" evidence="14">
    <location>
        <begin position="222"/>
        <end position="243"/>
    </location>
</feature>
<keyword evidence="6 14" id="KW-0812">Transmembrane</keyword>
<feature type="transmembrane region" description="Helical" evidence="14">
    <location>
        <begin position="168"/>
        <end position="188"/>
    </location>
</feature>
<keyword evidence="10" id="KW-0325">Glycoprotein</keyword>
<feature type="transmembrane region" description="Helical" evidence="14">
    <location>
        <begin position="89"/>
        <end position="108"/>
    </location>
</feature>
<dbReference type="GO" id="GO:0006493">
    <property type="term" value="P:protein O-linked glycosylation"/>
    <property type="evidence" value="ECO:0007669"/>
    <property type="project" value="TreeGrafter"/>
</dbReference>
<accession>A0A1X0RZQ3</accession>
<keyword evidence="8 14" id="KW-1133">Transmembrane helix</keyword>
<comment type="subcellular location">
    <subcellularLocation>
        <location evidence="1">Membrane</location>
        <topology evidence="1">Multi-pass membrane protein</topology>
    </subcellularLocation>
    <subcellularLocation>
        <location evidence="2">Membrane</location>
        <topology evidence="2">Single-pass type II membrane protein</topology>
    </subcellularLocation>
</comment>
<dbReference type="EMBL" id="KV921354">
    <property type="protein sequence ID" value="ORE17479.1"/>
    <property type="molecule type" value="Genomic_DNA"/>
</dbReference>
<dbReference type="GO" id="GO:0015174">
    <property type="term" value="F:basic amino acid transmembrane transporter activity"/>
    <property type="evidence" value="ECO:0007669"/>
    <property type="project" value="UniProtKB-ARBA"/>
</dbReference>
<evidence type="ECO:0000313" key="15">
    <source>
        <dbReference type="EMBL" id="ORE17479.1"/>
    </source>
</evidence>
<keyword evidence="4" id="KW-0328">Glycosyltransferase</keyword>
<feature type="transmembrane region" description="Helical" evidence="14">
    <location>
        <begin position="63"/>
        <end position="82"/>
    </location>
</feature>
<comment type="catalytic activity">
    <reaction evidence="12">
        <text>L-histidine(out) + L-arginine(in) = L-histidine(in) + L-arginine(out)</text>
        <dbReference type="Rhea" id="RHEA:71063"/>
        <dbReference type="ChEBI" id="CHEBI:32682"/>
        <dbReference type="ChEBI" id="CHEBI:57595"/>
    </reaction>
</comment>
<evidence type="ECO:0000256" key="6">
    <source>
        <dbReference type="ARBA" id="ARBA00022692"/>
    </source>
</evidence>
<evidence type="ECO:0000256" key="9">
    <source>
        <dbReference type="ARBA" id="ARBA00023136"/>
    </source>
</evidence>
<evidence type="ECO:0000256" key="13">
    <source>
        <dbReference type="SAM" id="Coils"/>
    </source>
</evidence>
<evidence type="ECO:0000256" key="3">
    <source>
        <dbReference type="ARBA" id="ARBA00009105"/>
    </source>
</evidence>
<name>A0A1X0RZQ3_RHIZD</name>
<dbReference type="AlphaFoldDB" id="A0A1X0RZQ3"/>
<dbReference type="InterPro" id="IPR022751">
    <property type="entry name" value="Alpha_mannosyltransferase"/>
</dbReference>
<evidence type="ECO:0000256" key="1">
    <source>
        <dbReference type="ARBA" id="ARBA00004141"/>
    </source>
</evidence>
<dbReference type="GO" id="GO:0098852">
    <property type="term" value="C:lytic vacuole membrane"/>
    <property type="evidence" value="ECO:0007669"/>
    <property type="project" value="UniProtKB-ARBA"/>
</dbReference>
<gene>
    <name evidence="15" type="ORF">BCV71DRAFT_244021</name>
</gene>
<dbReference type="GO" id="GO:0000033">
    <property type="term" value="F:alpha-1,3-mannosyltransferase activity"/>
    <property type="evidence" value="ECO:0007669"/>
    <property type="project" value="TreeGrafter"/>
</dbReference>
<dbReference type="SUPFAM" id="SSF53448">
    <property type="entry name" value="Nucleotide-diphospho-sugar transferases"/>
    <property type="match status" value="1"/>
</dbReference>
<feature type="coiled-coil region" evidence="13">
    <location>
        <begin position="242"/>
        <end position="293"/>
    </location>
</feature>
<dbReference type="PANTHER" id="PTHR31392">
    <property type="entry name" value="ALPHA-1,3-MANNOSYLTRANSFERASE MNN1-RELATED"/>
    <property type="match status" value="1"/>
</dbReference>
<evidence type="ECO:0000256" key="2">
    <source>
        <dbReference type="ARBA" id="ARBA00004606"/>
    </source>
</evidence>
<evidence type="ECO:0000313" key="16">
    <source>
        <dbReference type="Proteomes" id="UP000242381"/>
    </source>
</evidence>
<organism evidence="15 16">
    <name type="scientific">Rhizopus microsporus</name>
    <dbReference type="NCBI Taxonomy" id="58291"/>
    <lineage>
        <taxon>Eukaryota</taxon>
        <taxon>Fungi</taxon>
        <taxon>Fungi incertae sedis</taxon>
        <taxon>Mucoromycota</taxon>
        <taxon>Mucoromycotina</taxon>
        <taxon>Mucoromycetes</taxon>
        <taxon>Mucorales</taxon>
        <taxon>Mucorineae</taxon>
        <taxon>Rhizopodaceae</taxon>
        <taxon>Rhizopus</taxon>
    </lineage>
</organism>
<dbReference type="PANTHER" id="PTHR31392:SF1">
    <property type="entry name" value="ALPHA-1,3-MANNOSYLTRANSFERASE MNN1-RELATED"/>
    <property type="match status" value="1"/>
</dbReference>
<evidence type="ECO:0000256" key="11">
    <source>
        <dbReference type="ARBA" id="ARBA00038039"/>
    </source>
</evidence>
<keyword evidence="7" id="KW-0735">Signal-anchor</keyword>
<dbReference type="VEuPathDB" id="FungiDB:BCV72DRAFT_252075"/>
<comment type="similarity">
    <text evidence="3">Belongs to the MNN1/MNT family.</text>
</comment>
<dbReference type="InterPro" id="IPR006603">
    <property type="entry name" value="PQ-loop_rpt"/>
</dbReference>
<dbReference type="GO" id="GO:0005794">
    <property type="term" value="C:Golgi apparatus"/>
    <property type="evidence" value="ECO:0007669"/>
    <property type="project" value="TreeGrafter"/>
</dbReference>
<evidence type="ECO:0000256" key="10">
    <source>
        <dbReference type="ARBA" id="ARBA00023180"/>
    </source>
</evidence>
<evidence type="ECO:0000256" key="14">
    <source>
        <dbReference type="SAM" id="Phobius"/>
    </source>
</evidence>
<dbReference type="Pfam" id="PF04193">
    <property type="entry name" value="PQ-loop"/>
    <property type="match status" value="2"/>
</dbReference>
<keyword evidence="9 14" id="KW-0472">Membrane</keyword>
<reference evidence="15 16" key="1">
    <citation type="journal article" date="2016" name="Proc. Natl. Acad. Sci. U.S.A.">
        <title>Lipid metabolic changes in an early divergent fungus govern the establishment of a mutualistic symbiosis with endobacteria.</title>
        <authorList>
            <person name="Lastovetsky O.A."/>
            <person name="Gaspar M.L."/>
            <person name="Mondo S.J."/>
            <person name="LaButti K.M."/>
            <person name="Sandor L."/>
            <person name="Grigoriev I.V."/>
            <person name="Henry S.A."/>
            <person name="Pawlowska T.E."/>
        </authorList>
    </citation>
    <scope>NUCLEOTIDE SEQUENCE [LARGE SCALE GENOMIC DNA]</scope>
    <source>
        <strain evidence="15 16">ATCC 11559</strain>
    </source>
</reference>
<dbReference type="Pfam" id="PF11051">
    <property type="entry name" value="Mannosyl_trans3"/>
    <property type="match status" value="1"/>
</dbReference>
<dbReference type="PROSITE" id="PS51257">
    <property type="entry name" value="PROKAR_LIPOPROTEIN"/>
    <property type="match status" value="1"/>
</dbReference>